<protein>
    <submittedName>
        <fullName evidence="1">Uncharacterized protein</fullName>
    </submittedName>
</protein>
<sequence>MTALQDWLSTRPVDPKGLKAIICDAFRNLTAEEPATVQEPQLLRPGVERC</sequence>
<evidence type="ECO:0000313" key="1">
    <source>
        <dbReference type="EMBL" id="PXX09811.1"/>
    </source>
</evidence>
<dbReference type="EMBL" id="QJJU01000005">
    <property type="protein sequence ID" value="PXX09811.1"/>
    <property type="molecule type" value="Genomic_DNA"/>
</dbReference>
<gene>
    <name evidence="1" type="ORF">C8E89_105165</name>
</gene>
<reference evidence="1 2" key="2">
    <citation type="submission" date="2018-06" db="EMBL/GenBank/DDBJ databases">
        <title>Sequencing of bacterial isolates from soil warming experiment in Harvard Forest, Massachusetts, USA.</title>
        <authorList>
            <person name="Deangelis K.PhD."/>
        </authorList>
    </citation>
    <scope>NUCLEOTIDE SEQUENCE [LARGE SCALE GENOMIC DNA]</scope>
    <source>
        <strain evidence="1 2">GAS496</strain>
    </source>
</reference>
<name>A0A318HIL6_9MYCO</name>
<proteinExistence type="predicted"/>
<evidence type="ECO:0000313" key="2">
    <source>
        <dbReference type="Proteomes" id="UP000247781"/>
    </source>
</evidence>
<dbReference type="AlphaFoldDB" id="A0A318HIL6"/>
<dbReference type="Proteomes" id="UP000247781">
    <property type="component" value="Unassembled WGS sequence"/>
</dbReference>
<keyword evidence="2" id="KW-1185">Reference proteome</keyword>
<reference evidence="2" key="1">
    <citation type="submission" date="2018-05" db="EMBL/GenBank/DDBJ databases">
        <authorList>
            <person name="Deangelis K."/>
            <person name="Huntemann M."/>
            <person name="Clum A."/>
            <person name="Pillay M."/>
            <person name="Palaniappan K."/>
            <person name="Varghese N."/>
            <person name="Mikhailova N."/>
            <person name="Stamatis D."/>
            <person name="Reddy T."/>
            <person name="Daum C."/>
            <person name="Shapiro N."/>
            <person name="Ivanova N."/>
            <person name="Kyrpides N."/>
            <person name="Woyke T."/>
        </authorList>
    </citation>
    <scope>NUCLEOTIDE SEQUENCE [LARGE SCALE GENOMIC DNA]</scope>
    <source>
        <strain evidence="2">GAS496</strain>
    </source>
</reference>
<accession>A0A318HIL6</accession>
<organism evidence="1 2">
    <name type="scientific">Mycolicibacterium moriokaense</name>
    <dbReference type="NCBI Taxonomy" id="39691"/>
    <lineage>
        <taxon>Bacteria</taxon>
        <taxon>Bacillati</taxon>
        <taxon>Actinomycetota</taxon>
        <taxon>Actinomycetes</taxon>
        <taxon>Mycobacteriales</taxon>
        <taxon>Mycobacteriaceae</taxon>
        <taxon>Mycolicibacterium</taxon>
    </lineage>
</organism>
<comment type="caution">
    <text evidence="1">The sequence shown here is derived from an EMBL/GenBank/DDBJ whole genome shotgun (WGS) entry which is preliminary data.</text>
</comment>